<evidence type="ECO:0000313" key="3">
    <source>
        <dbReference type="Proteomes" id="UP000095390"/>
    </source>
</evidence>
<organism evidence="2 3">
    <name type="scientific">Anaerobutyricum hallii</name>
    <dbReference type="NCBI Taxonomy" id="39488"/>
    <lineage>
        <taxon>Bacteria</taxon>
        <taxon>Bacillati</taxon>
        <taxon>Bacillota</taxon>
        <taxon>Clostridia</taxon>
        <taxon>Lachnospirales</taxon>
        <taxon>Lachnospiraceae</taxon>
        <taxon>Anaerobutyricum</taxon>
    </lineage>
</organism>
<dbReference type="AlphaFoldDB" id="A0A173TZH0"/>
<accession>A0A173TZH0</accession>
<protein>
    <recommendedName>
        <fullName evidence="4">Consensus disorder prediction</fullName>
    </recommendedName>
</protein>
<dbReference type="OrthoDB" id="1655031at2"/>
<name>A0A173TZH0_9FIRM</name>
<evidence type="ECO:0008006" key="4">
    <source>
        <dbReference type="Google" id="ProtNLM"/>
    </source>
</evidence>
<gene>
    <name evidence="2" type="ORF">ERS852578_02044</name>
</gene>
<proteinExistence type="predicted"/>
<reference evidence="2 3" key="1">
    <citation type="submission" date="2015-09" db="EMBL/GenBank/DDBJ databases">
        <authorList>
            <consortium name="Pathogen Informatics"/>
        </authorList>
    </citation>
    <scope>NUCLEOTIDE SEQUENCE [LARGE SCALE GENOMIC DNA]</scope>
    <source>
        <strain evidence="2 3">2789STDY5834966</strain>
    </source>
</reference>
<sequence>MNFNEFVNEVKDNIRLFLPKDYENAEVSTMECQKLNRAYTGLMVRKEGEMLTPTINLNQLYEAYKAQPGVTMETVCRKIADIVIEAPIQVDLKAILNYEDVKDKLFIRVSSAEANKEVLENAPHQLKEDLAITYHVAVGKDQDGLSSMFIKNDLLEQYGISAEQLHEDAMKSSPHVMIPEVSSIGALIDEMYQKNILMLTPDEREMLQETLQESSEMPTFFVVTNTDRIDGAGVIFYPEFMDSMGELLGNDFFILPSSIHEMLVLPDDGQVDAEMLRDMVKEVNATQVAPAERLTNDVYHFDTKDHVFEKADRFTERQKEKEAQAAKTEKAGKEQPDQKPKTKKHDMEL</sequence>
<dbReference type="EMBL" id="CYYC01000025">
    <property type="protein sequence ID" value="CUN07789.1"/>
    <property type="molecule type" value="Genomic_DNA"/>
</dbReference>
<evidence type="ECO:0000256" key="1">
    <source>
        <dbReference type="SAM" id="MobiDB-lite"/>
    </source>
</evidence>
<dbReference type="InterPro" id="IPR043743">
    <property type="entry name" value="DUF5688"/>
</dbReference>
<dbReference type="RefSeq" id="WP_055183027.1">
    <property type="nucleotide sequence ID" value="NZ_CYYC01000025.1"/>
</dbReference>
<dbReference type="Proteomes" id="UP000095390">
    <property type="component" value="Unassembled WGS sequence"/>
</dbReference>
<feature type="region of interest" description="Disordered" evidence="1">
    <location>
        <begin position="310"/>
        <end position="349"/>
    </location>
</feature>
<evidence type="ECO:0000313" key="2">
    <source>
        <dbReference type="EMBL" id="CUN07789.1"/>
    </source>
</evidence>
<dbReference type="Pfam" id="PF18941">
    <property type="entry name" value="DUF5688"/>
    <property type="match status" value="1"/>
</dbReference>